<dbReference type="EMBL" id="JBHSEG010000008">
    <property type="protein sequence ID" value="MFC4455100.1"/>
    <property type="molecule type" value="Genomic_DNA"/>
</dbReference>
<accession>A0ABV8YC31</accession>
<comment type="caution">
    <text evidence="1">The sequence shown here is derived from an EMBL/GenBank/DDBJ whole genome shotgun (WGS) entry which is preliminary data.</text>
</comment>
<proteinExistence type="predicted"/>
<organism evidence="1 2">
    <name type="scientific">Deinococcus sonorensis</name>
    <dbReference type="NCBI Taxonomy" id="309891"/>
    <lineage>
        <taxon>Bacteria</taxon>
        <taxon>Thermotogati</taxon>
        <taxon>Deinococcota</taxon>
        <taxon>Deinococci</taxon>
        <taxon>Deinococcales</taxon>
        <taxon>Deinococcaceae</taxon>
        <taxon>Deinococcus</taxon>
    </lineage>
</organism>
<name>A0ABV8YC31_9DEIO</name>
<gene>
    <name evidence="1" type="ORF">ACFO0P_15070</name>
</gene>
<protein>
    <submittedName>
        <fullName evidence="1">Uncharacterized protein</fullName>
    </submittedName>
</protein>
<sequence>MTTDPSLNDLDVVLPLSRDHLTLTFPVHDWAMLRTLACRGLVMFRTAGTTPYGVVLEVELHAATAGCAPCRSRRSARWTNPRCCSG</sequence>
<dbReference type="RefSeq" id="WP_380129818.1">
    <property type="nucleotide sequence ID" value="NZ_JBHSEG010000008.1"/>
</dbReference>
<evidence type="ECO:0000313" key="1">
    <source>
        <dbReference type="EMBL" id="MFC4455100.1"/>
    </source>
</evidence>
<keyword evidence="2" id="KW-1185">Reference proteome</keyword>
<reference evidence="2" key="1">
    <citation type="journal article" date="2019" name="Int. J. Syst. Evol. Microbiol.">
        <title>The Global Catalogue of Microorganisms (GCM) 10K type strain sequencing project: providing services to taxonomists for standard genome sequencing and annotation.</title>
        <authorList>
            <consortium name="The Broad Institute Genomics Platform"/>
            <consortium name="The Broad Institute Genome Sequencing Center for Infectious Disease"/>
            <person name="Wu L."/>
            <person name="Ma J."/>
        </authorList>
    </citation>
    <scope>NUCLEOTIDE SEQUENCE [LARGE SCALE GENOMIC DNA]</scope>
    <source>
        <strain evidence="2">CCUG 39970</strain>
    </source>
</reference>
<evidence type="ECO:0000313" key="2">
    <source>
        <dbReference type="Proteomes" id="UP001595939"/>
    </source>
</evidence>
<dbReference type="Proteomes" id="UP001595939">
    <property type="component" value="Unassembled WGS sequence"/>
</dbReference>